<dbReference type="STRING" id="1120995.SAMN02745245_01229"/>
<evidence type="ECO:0000313" key="1">
    <source>
        <dbReference type="EMBL" id="SHH40126.1"/>
    </source>
</evidence>
<reference evidence="2" key="1">
    <citation type="submission" date="2016-11" db="EMBL/GenBank/DDBJ databases">
        <authorList>
            <person name="Varghese N."/>
            <person name="Submissions S."/>
        </authorList>
    </citation>
    <scope>NUCLEOTIDE SEQUENCE [LARGE SCALE GENOMIC DNA]</scope>
    <source>
        <strain evidence="2">DSM 21120</strain>
    </source>
</reference>
<organism evidence="1 2">
    <name type="scientific">Anaerosphaera aminiphila DSM 21120</name>
    <dbReference type="NCBI Taxonomy" id="1120995"/>
    <lineage>
        <taxon>Bacteria</taxon>
        <taxon>Bacillati</taxon>
        <taxon>Bacillota</taxon>
        <taxon>Tissierellia</taxon>
        <taxon>Tissierellales</taxon>
        <taxon>Peptoniphilaceae</taxon>
        <taxon>Anaerosphaera</taxon>
    </lineage>
</organism>
<proteinExistence type="predicted"/>
<evidence type="ECO:0000313" key="2">
    <source>
        <dbReference type="Proteomes" id="UP000184032"/>
    </source>
</evidence>
<dbReference type="Proteomes" id="UP000184032">
    <property type="component" value="Unassembled WGS sequence"/>
</dbReference>
<accession>A0A1M5SNQ1</accession>
<gene>
    <name evidence="1" type="ORF">SAMN02745245_01229</name>
</gene>
<dbReference type="AlphaFoldDB" id="A0A1M5SNQ1"/>
<name>A0A1M5SNQ1_9FIRM</name>
<dbReference type="RefSeq" id="WP_143270618.1">
    <property type="nucleotide sequence ID" value="NZ_FQXI01000008.1"/>
</dbReference>
<protein>
    <submittedName>
        <fullName evidence="1">Uncharacterized protein</fullName>
    </submittedName>
</protein>
<dbReference type="OrthoDB" id="2326288at2"/>
<sequence length="58" mass="6559">MEKIFKTTAYGPNSPLRIKTSNSIFYSGPEVKAKVNTETGEVTFFIDEDDLEELKDVD</sequence>
<keyword evidence="2" id="KW-1185">Reference proteome</keyword>
<dbReference type="EMBL" id="FQXI01000008">
    <property type="protein sequence ID" value="SHH40126.1"/>
    <property type="molecule type" value="Genomic_DNA"/>
</dbReference>